<feature type="compositionally biased region" description="Polar residues" evidence="11">
    <location>
        <begin position="1"/>
        <end position="11"/>
    </location>
</feature>
<dbReference type="GO" id="GO:0033314">
    <property type="term" value="P:mitotic DNA replication checkpoint signaling"/>
    <property type="evidence" value="ECO:0007669"/>
    <property type="project" value="TreeGrafter"/>
</dbReference>
<accession>A0A165EN62</accession>
<evidence type="ECO:0000313" key="13">
    <source>
        <dbReference type="EMBL" id="KZT07411.1"/>
    </source>
</evidence>
<feature type="compositionally biased region" description="Acidic residues" evidence="11">
    <location>
        <begin position="349"/>
        <end position="367"/>
    </location>
</feature>
<evidence type="ECO:0000256" key="11">
    <source>
        <dbReference type="SAM" id="MobiDB-lite"/>
    </source>
</evidence>
<keyword evidence="8 10" id="KW-0238">DNA-binding</keyword>
<dbReference type="AlphaFoldDB" id="A0A165EN62"/>
<dbReference type="InterPro" id="IPR050311">
    <property type="entry name" value="ORC1/CDC6"/>
</dbReference>
<dbReference type="Proteomes" id="UP000076871">
    <property type="component" value="Unassembled WGS sequence"/>
</dbReference>
<keyword evidence="6 10" id="KW-0067">ATP-binding</keyword>
<dbReference type="PANTHER" id="PTHR10763">
    <property type="entry name" value="CELL DIVISION CONTROL PROTEIN 6-RELATED"/>
    <property type="match status" value="1"/>
</dbReference>
<keyword evidence="7" id="KW-0460">Magnesium</keyword>
<dbReference type="InterPro" id="IPR001025">
    <property type="entry name" value="BAH_dom"/>
</dbReference>
<feature type="region of interest" description="Disordered" evidence="11">
    <location>
        <begin position="1"/>
        <end position="28"/>
    </location>
</feature>
<dbReference type="STRING" id="1314785.A0A165EN62"/>
<feature type="compositionally biased region" description="Basic residues" evidence="11">
    <location>
        <begin position="374"/>
        <end position="400"/>
    </location>
</feature>
<dbReference type="OrthoDB" id="1926878at2759"/>
<dbReference type="Gene3D" id="3.40.50.300">
    <property type="entry name" value="P-loop containing nucleotide triphosphate hydrolases"/>
    <property type="match status" value="1"/>
</dbReference>
<dbReference type="GO" id="GO:0005664">
    <property type="term" value="C:nuclear origin of replication recognition complex"/>
    <property type="evidence" value="ECO:0007669"/>
    <property type="project" value="TreeGrafter"/>
</dbReference>
<evidence type="ECO:0000256" key="10">
    <source>
        <dbReference type="RuleBase" id="RU365058"/>
    </source>
</evidence>
<dbReference type="GeneID" id="63822701"/>
<gene>
    <name evidence="13" type="ORF">LAESUDRAFT_677848</name>
</gene>
<feature type="region of interest" description="Disordered" evidence="11">
    <location>
        <begin position="328"/>
        <end position="446"/>
    </location>
</feature>
<feature type="domain" description="BAH" evidence="12">
    <location>
        <begin position="111"/>
        <end position="237"/>
    </location>
</feature>
<dbReference type="GO" id="GO:0003688">
    <property type="term" value="F:DNA replication origin binding"/>
    <property type="evidence" value="ECO:0007669"/>
    <property type="project" value="UniProtKB-ARBA"/>
</dbReference>
<dbReference type="SMART" id="SM00382">
    <property type="entry name" value="AAA"/>
    <property type="match status" value="1"/>
</dbReference>
<proteinExistence type="inferred from homology"/>
<dbReference type="PANTHER" id="PTHR10763:SF23">
    <property type="entry name" value="ORIGIN RECOGNITION COMPLEX SUBUNIT 1"/>
    <property type="match status" value="1"/>
</dbReference>
<keyword evidence="13" id="KW-0378">Hydrolase</keyword>
<comment type="subcellular location">
    <subcellularLocation>
        <location evidence="1 10">Nucleus</location>
    </subcellularLocation>
</comment>
<dbReference type="CDD" id="cd00009">
    <property type="entry name" value="AAA"/>
    <property type="match status" value="1"/>
</dbReference>
<evidence type="ECO:0000256" key="9">
    <source>
        <dbReference type="ARBA" id="ARBA00023242"/>
    </source>
</evidence>
<dbReference type="GO" id="GO:0003682">
    <property type="term" value="F:chromatin binding"/>
    <property type="evidence" value="ECO:0007669"/>
    <property type="project" value="InterPro"/>
</dbReference>
<evidence type="ECO:0000256" key="5">
    <source>
        <dbReference type="ARBA" id="ARBA00022741"/>
    </source>
</evidence>
<dbReference type="InterPro" id="IPR003959">
    <property type="entry name" value="ATPase_AAA_core"/>
</dbReference>
<evidence type="ECO:0000256" key="6">
    <source>
        <dbReference type="ARBA" id="ARBA00022840"/>
    </source>
</evidence>
<keyword evidence="5 10" id="KW-0547">Nucleotide-binding</keyword>
<evidence type="ECO:0000256" key="3">
    <source>
        <dbReference type="ARBA" id="ARBA00022705"/>
    </source>
</evidence>
<dbReference type="PROSITE" id="PS51038">
    <property type="entry name" value="BAH"/>
    <property type="match status" value="1"/>
</dbReference>
<dbReference type="Gene3D" id="1.10.8.60">
    <property type="match status" value="1"/>
</dbReference>
<keyword evidence="9 10" id="KW-0539">Nucleus</keyword>
<dbReference type="FunFam" id="3.40.50.300:FF:000199">
    <property type="entry name" value="Origin recognition complex subunit 1"/>
    <property type="match status" value="1"/>
</dbReference>
<dbReference type="InterPro" id="IPR003593">
    <property type="entry name" value="AAA+_ATPase"/>
</dbReference>
<evidence type="ECO:0000256" key="8">
    <source>
        <dbReference type="ARBA" id="ARBA00023125"/>
    </source>
</evidence>
<feature type="region of interest" description="Disordered" evidence="11">
    <location>
        <begin position="274"/>
        <end position="305"/>
    </location>
</feature>
<dbReference type="Pfam" id="PF22606">
    <property type="entry name" value="Cdc6-ORC-like_ATPase_lid"/>
    <property type="match status" value="1"/>
</dbReference>
<protein>
    <recommendedName>
        <fullName evidence="10">Origin recognition complex subunit 1</fullName>
    </recommendedName>
</protein>
<dbReference type="GO" id="GO:0016887">
    <property type="term" value="F:ATP hydrolysis activity"/>
    <property type="evidence" value="ECO:0007669"/>
    <property type="project" value="InterPro"/>
</dbReference>
<keyword evidence="4" id="KW-0479">Metal-binding</keyword>
<dbReference type="InterPro" id="IPR027417">
    <property type="entry name" value="P-loop_NTPase"/>
</dbReference>
<dbReference type="InterPro" id="IPR054425">
    <property type="entry name" value="Cdc6_ORC1-like_ATPase_lid"/>
</dbReference>
<evidence type="ECO:0000256" key="4">
    <source>
        <dbReference type="ARBA" id="ARBA00022723"/>
    </source>
</evidence>
<dbReference type="RefSeq" id="XP_040765151.1">
    <property type="nucleotide sequence ID" value="XM_040905671.1"/>
</dbReference>
<evidence type="ECO:0000259" key="12">
    <source>
        <dbReference type="PROSITE" id="PS51038"/>
    </source>
</evidence>
<comment type="subunit">
    <text evidence="10">ORC is composed of six subunits.</text>
</comment>
<evidence type="ECO:0000256" key="7">
    <source>
        <dbReference type="ARBA" id="ARBA00022842"/>
    </source>
</evidence>
<evidence type="ECO:0000313" key="14">
    <source>
        <dbReference type="Proteomes" id="UP000076871"/>
    </source>
</evidence>
<evidence type="ECO:0000256" key="2">
    <source>
        <dbReference type="ARBA" id="ARBA00008398"/>
    </source>
</evidence>
<dbReference type="Gene3D" id="2.30.30.490">
    <property type="match status" value="1"/>
</dbReference>
<dbReference type="InterPro" id="IPR043151">
    <property type="entry name" value="BAH_sf"/>
</dbReference>
<evidence type="ECO:0000256" key="1">
    <source>
        <dbReference type="ARBA" id="ARBA00004123"/>
    </source>
</evidence>
<dbReference type="SMART" id="SM00439">
    <property type="entry name" value="BAH"/>
    <property type="match status" value="1"/>
</dbReference>
<dbReference type="GO" id="GO:0046872">
    <property type="term" value="F:metal ion binding"/>
    <property type="evidence" value="ECO:0007669"/>
    <property type="project" value="UniProtKB-KW"/>
</dbReference>
<dbReference type="GO" id="GO:0006270">
    <property type="term" value="P:DNA replication initiation"/>
    <property type="evidence" value="ECO:0007669"/>
    <property type="project" value="TreeGrafter"/>
</dbReference>
<feature type="compositionally biased region" description="Polar residues" evidence="11">
    <location>
        <begin position="412"/>
        <end position="423"/>
    </location>
</feature>
<keyword evidence="14" id="KW-1185">Reference proteome</keyword>
<dbReference type="EMBL" id="KV427619">
    <property type="protein sequence ID" value="KZT07411.1"/>
    <property type="molecule type" value="Genomic_DNA"/>
</dbReference>
<dbReference type="SUPFAM" id="SSF52540">
    <property type="entry name" value="P-loop containing nucleoside triphosphate hydrolases"/>
    <property type="match status" value="1"/>
</dbReference>
<sequence>MARDNTPQTPLRRSKRGQPLLSEATNDLNQLDAPAGSCIHSRRARMEDLWEEEREILDLELDAVETRFYIQYSRREVFAVKREPRVYGRSRRTKQDEDKENSKRNEYAVKDTFSVGDTVLVETTSREPSVAVIVAIWEILRNGEPQEKGLRVMVHWFNKPNELPPIRARRGHAENEIYYSLASLATIPPSNIVSTCIVSSTQSGSPVPKRRGHQNAQRTYYCAHAVDPRRGFFYQFHWEEFRQQALSAATTSTSVADSTQREYHHAWNVMVDEAGPSWSRSPRKRARTQSIPIEGQDEEEEQVDTLLEGDGASEAGESSLEVIETLAVESESEDGSSVADEYHPREEDDHSEEEGGEGIDEEEDEPADLPQTPSRKRKRTAPAPRTPRKPRTPRTPKTPRRTTGTPRRSRTQQFTSSLAQPTPHSKAALRKRKRAALAVRPPPLTEPGFNLELDAHLGPVASQDPWLRAMHVLHVAARPEALPCRDEEYNRILRAVEQLLEEGSGGCIYISGVPGTGKTATVHAIVRQLKWLAEQSEANPFTYVEINGLRIPEPAAAYGLLWEAVSGHDTAREGHMKISSNQALKALSRHFSAGERAGPGSHACVVLMDELDQLMTTKQDVVYNFFNWPTLVSSKLIVLAVANTMDLPERVMSGRVRSRLGMVRINFQPYTTPQLEKIVHARLQSARDGLPADARNVDVIAPDGIKFAAMKVSSISGDARRVLDICRRTVELVQSRKRPARAEDVQAVIKELQNSPTAAYVRELSLHERLMLAALLRCVKREGVDEIRWGDIQRQHLIYTNLLSDPAALRSTRRPTLGELRLVLDNLLAAHALLAEDVGRRAEDERRVVLNLEHGEVERVLGEVGGPMWRDALSA</sequence>
<comment type="similarity">
    <text evidence="2 10">Belongs to the ORC1 family.</text>
</comment>
<comment type="function">
    <text evidence="10">Component of the origin recognition complex (ORC) that binds origins of replication. DNA-binding is ATP-dependent, however specific DNA sequences that define origins of replication have not been identified so far. ORC is required to assemble the pre-replication complex necessary to initiate DNA replication.</text>
</comment>
<organism evidence="13 14">
    <name type="scientific">Laetiporus sulphureus 93-53</name>
    <dbReference type="NCBI Taxonomy" id="1314785"/>
    <lineage>
        <taxon>Eukaryota</taxon>
        <taxon>Fungi</taxon>
        <taxon>Dikarya</taxon>
        <taxon>Basidiomycota</taxon>
        <taxon>Agaricomycotina</taxon>
        <taxon>Agaricomycetes</taxon>
        <taxon>Polyporales</taxon>
        <taxon>Laetiporus</taxon>
    </lineage>
</organism>
<dbReference type="Pfam" id="PF00004">
    <property type="entry name" value="AAA"/>
    <property type="match status" value="1"/>
</dbReference>
<dbReference type="GO" id="GO:0005524">
    <property type="term" value="F:ATP binding"/>
    <property type="evidence" value="ECO:0007669"/>
    <property type="project" value="UniProtKB-KW"/>
</dbReference>
<reference evidence="13 14" key="1">
    <citation type="journal article" date="2016" name="Mol. Biol. Evol.">
        <title>Comparative Genomics of Early-Diverging Mushroom-Forming Fungi Provides Insights into the Origins of Lignocellulose Decay Capabilities.</title>
        <authorList>
            <person name="Nagy L.G."/>
            <person name="Riley R."/>
            <person name="Tritt A."/>
            <person name="Adam C."/>
            <person name="Daum C."/>
            <person name="Floudas D."/>
            <person name="Sun H."/>
            <person name="Yadav J.S."/>
            <person name="Pangilinan J."/>
            <person name="Larsson K.H."/>
            <person name="Matsuura K."/>
            <person name="Barry K."/>
            <person name="Labutti K."/>
            <person name="Kuo R."/>
            <person name="Ohm R.A."/>
            <person name="Bhattacharya S.S."/>
            <person name="Shirouzu T."/>
            <person name="Yoshinaga Y."/>
            <person name="Martin F.M."/>
            <person name="Grigoriev I.V."/>
            <person name="Hibbett D.S."/>
        </authorList>
    </citation>
    <scope>NUCLEOTIDE SEQUENCE [LARGE SCALE GENOMIC DNA]</scope>
    <source>
        <strain evidence="13 14">93-53</strain>
    </source>
</reference>
<dbReference type="InParanoid" id="A0A165EN62"/>
<keyword evidence="3 10" id="KW-0235">DNA replication</keyword>
<name>A0A165EN62_9APHY</name>